<sequence>MLPAVMTVMLFELSKMNKPICKVHIRRMVEHLTIKLESL</sequence>
<evidence type="ECO:0000313" key="1">
    <source>
        <dbReference type="EMBL" id="EGU57890.1"/>
    </source>
</evidence>
<keyword evidence="2" id="KW-1185">Reference proteome</keyword>
<accession>A0ABP2LPN5</accession>
<organism evidence="1 2">
    <name type="scientific">Vibrio tubiashii ATCC 19109</name>
    <dbReference type="NCBI Taxonomy" id="1051646"/>
    <lineage>
        <taxon>Bacteria</taxon>
        <taxon>Pseudomonadati</taxon>
        <taxon>Pseudomonadota</taxon>
        <taxon>Gammaproteobacteria</taxon>
        <taxon>Vibrionales</taxon>
        <taxon>Vibrionaceae</taxon>
        <taxon>Vibrio</taxon>
        <taxon>Vibrio oreintalis group</taxon>
    </lineage>
</organism>
<name>A0ABP2LPN5_9VIBR</name>
<evidence type="ECO:0000313" key="2">
    <source>
        <dbReference type="Proteomes" id="UP000003836"/>
    </source>
</evidence>
<protein>
    <submittedName>
        <fullName evidence="1">Uncharacterized protein</fullName>
    </submittedName>
</protein>
<comment type="caution">
    <text evidence="1">The sequence shown here is derived from an EMBL/GenBank/DDBJ whole genome shotgun (WGS) entry which is preliminary data.</text>
</comment>
<dbReference type="EMBL" id="AFWI01000053">
    <property type="protein sequence ID" value="EGU57890.1"/>
    <property type="molecule type" value="Genomic_DNA"/>
</dbReference>
<reference evidence="1 2" key="1">
    <citation type="journal article" date="2012" name="Int. J. Syst. Evol. Microbiol.">
        <title>Vibrio caribbeanicus sp. nov., isolated from the marine sponge Scleritoderma cyanea.</title>
        <authorList>
            <person name="Hoffmann M."/>
            <person name="Monday S.R."/>
            <person name="Allard M.W."/>
            <person name="Strain E.A."/>
            <person name="Whittaker P."/>
            <person name="Naum M."/>
            <person name="McCarthy P.J."/>
            <person name="Lopez J.V."/>
            <person name="Fischer M."/>
            <person name="Brown E.W."/>
        </authorList>
    </citation>
    <scope>NUCLEOTIDE SEQUENCE [LARGE SCALE GENOMIC DNA]</scope>
    <source>
        <strain evidence="1 2">ATCC 19109</strain>
    </source>
</reference>
<dbReference type="Proteomes" id="UP000003836">
    <property type="component" value="Unassembled WGS sequence"/>
</dbReference>
<gene>
    <name evidence="1" type="ORF">VITU9109_18633</name>
</gene>
<proteinExistence type="predicted"/>